<protein>
    <submittedName>
        <fullName evidence="1">Uncharacterized protein</fullName>
    </submittedName>
</protein>
<dbReference type="EMBL" id="CP059733">
    <property type="protein sequence ID" value="WDE04250.1"/>
    <property type="molecule type" value="Genomic_DNA"/>
</dbReference>
<accession>A0AAE9Z1D5</accession>
<sequence>MDIKRKELELRQSFKVLLLQNPNYFGNLTDCDQASPAAIIAPKISDTTFEELTCLGYNPQTKDLGAVVRIKLTGGYSGGPCTDGSKEYVRFYLDYGDGVWIDEGVVNFDAHDLPFDEHLCYAVKHSLKPKKQTCCDKTPVLPKVRAILSWNLEPPANQPNWLPIWGNRLECDIQIEPRNDFFCNLVAQLGDLVVQEIDPLVLEQISAKVAEPAKPLPVAQTYALKQSYGKKVEDARLGFKPVYQLAANPGNQLALAQSKTLKQAGLNIGKITDFLKFPQFNTSYEELKCVGLDRDASVLHADVLVKKPSGYSGDLCQDGSREYVAFYLDFGSGWQYMGTSSVGVHDIPEIPDSGLCYLVTLPVNLTEQQKVWCETGKAKIRGILSWNVPPVPGNPNYIAHWGDWEDCCIEIRPLPNGVIPGTLTPVIESIGSMPVLLINAAGYANGSNSVGLTGIESPFDGNILISGIIANQINSSDPLVPRLKYRLMIKAPSSAMQPWTKEFEIFTTTISGGIPGPQVAVTQVPDSDGWVDYYPDFMVPDTISVDDNMLGLFVPTEAGLHEIYIEVDDPNSAVNITSASEFFMVDKKAPDVDIEITSGTGNCGKFTVGDIISGTFSMTDDHSLALALSVTPTAEANGATPEITGSGGASSLSYSGGTLPGGGTAGTWSLDTGNGGNPMDPCGYNIRIRGEDRTIVNSAFIGHENWDIEGFCLED</sequence>
<proteinExistence type="predicted"/>
<evidence type="ECO:0000313" key="2">
    <source>
        <dbReference type="Proteomes" id="UP000032352"/>
    </source>
</evidence>
<dbReference type="KEGG" id="tvd:SG34_023365"/>
<name>A0AAE9Z1D5_9GAMM</name>
<reference evidence="1 2" key="1">
    <citation type="journal article" date="2015" name="Genome Announc.">
        <title>Draft Genome Sequences of Marine Isolates of Thalassomonas viridans and Thalassomonas actiniarum.</title>
        <authorList>
            <person name="Olonade I."/>
            <person name="van Zyl L.J."/>
            <person name="Trindade M."/>
        </authorList>
    </citation>
    <scope>NUCLEOTIDE SEQUENCE [LARGE SCALE GENOMIC DNA]</scope>
    <source>
        <strain evidence="1 2">XOM25</strain>
    </source>
</reference>
<dbReference type="Proteomes" id="UP000032352">
    <property type="component" value="Chromosome"/>
</dbReference>
<keyword evidence="2" id="KW-1185">Reference proteome</keyword>
<organism evidence="1 2">
    <name type="scientific">Thalassomonas viridans</name>
    <dbReference type="NCBI Taxonomy" id="137584"/>
    <lineage>
        <taxon>Bacteria</taxon>
        <taxon>Pseudomonadati</taxon>
        <taxon>Pseudomonadota</taxon>
        <taxon>Gammaproteobacteria</taxon>
        <taxon>Alteromonadales</taxon>
        <taxon>Colwelliaceae</taxon>
        <taxon>Thalassomonas</taxon>
    </lineage>
</organism>
<gene>
    <name evidence="1" type="ORF">SG34_023365</name>
</gene>
<dbReference type="RefSeq" id="WP_044836895.1">
    <property type="nucleotide sequence ID" value="NZ_CP059733.1"/>
</dbReference>
<dbReference type="AlphaFoldDB" id="A0AAE9Z1D5"/>
<reference evidence="1 2" key="2">
    <citation type="journal article" date="2022" name="Mar. Drugs">
        <title>Bioassay-Guided Fractionation Leads to the Detection of Cholic Acid Generated by the Rare Thalassomonas sp.</title>
        <authorList>
            <person name="Pheiffer F."/>
            <person name="Schneider Y.K."/>
            <person name="Hansen E.H."/>
            <person name="Andersen J.H."/>
            <person name="Isaksson J."/>
            <person name="Busche T."/>
            <person name="R C."/>
            <person name="Kalinowski J."/>
            <person name="Zyl L.V."/>
            <person name="Trindade M."/>
        </authorList>
    </citation>
    <scope>NUCLEOTIDE SEQUENCE [LARGE SCALE GENOMIC DNA]</scope>
    <source>
        <strain evidence="1 2">XOM25</strain>
    </source>
</reference>
<evidence type="ECO:0000313" key="1">
    <source>
        <dbReference type="EMBL" id="WDE04250.1"/>
    </source>
</evidence>